<dbReference type="InterPro" id="IPR050098">
    <property type="entry name" value="TFPI/VKTCI-like"/>
</dbReference>
<dbReference type="CDD" id="cd00109">
    <property type="entry name" value="Kunitz-type"/>
    <property type="match status" value="1"/>
</dbReference>
<organism evidence="6 9">
    <name type="scientific">Loxostege sticticalis</name>
    <name type="common">Beet webworm moth</name>
    <dbReference type="NCBI Taxonomy" id="481309"/>
    <lineage>
        <taxon>Eukaryota</taxon>
        <taxon>Metazoa</taxon>
        <taxon>Ecdysozoa</taxon>
        <taxon>Arthropoda</taxon>
        <taxon>Hexapoda</taxon>
        <taxon>Insecta</taxon>
        <taxon>Pterygota</taxon>
        <taxon>Neoptera</taxon>
        <taxon>Endopterygota</taxon>
        <taxon>Lepidoptera</taxon>
        <taxon>Glossata</taxon>
        <taxon>Ditrysia</taxon>
        <taxon>Pyraloidea</taxon>
        <taxon>Crambidae</taxon>
        <taxon>Pyraustinae</taxon>
        <taxon>Loxostege</taxon>
    </lineage>
</organism>
<keyword evidence="3" id="KW-1015">Disulfide bond</keyword>
<dbReference type="GO" id="GO:0004867">
    <property type="term" value="F:serine-type endopeptidase inhibitor activity"/>
    <property type="evidence" value="ECO:0007669"/>
    <property type="project" value="UniProtKB-KW"/>
</dbReference>
<accession>A0ABD0S7T5</accession>
<evidence type="ECO:0000256" key="1">
    <source>
        <dbReference type="ARBA" id="ARBA00022690"/>
    </source>
</evidence>
<dbReference type="EMBL" id="JBEUOH010000028">
    <property type="protein sequence ID" value="KAL0859207.1"/>
    <property type="molecule type" value="Genomic_DNA"/>
</dbReference>
<keyword evidence="8" id="KW-1185">Reference proteome</keyword>
<dbReference type="PANTHER" id="PTHR10083">
    <property type="entry name" value="KUNITZ-TYPE PROTEASE INHIBITOR-RELATED"/>
    <property type="match status" value="1"/>
</dbReference>
<dbReference type="PRINTS" id="PR00759">
    <property type="entry name" value="BASICPTASE"/>
</dbReference>
<reference evidence="8 9" key="1">
    <citation type="submission" date="2024-06" db="EMBL/GenBank/DDBJ databases">
        <title>A chromosome-level genome assembly of beet webworm, Loxostege sticticalis.</title>
        <authorList>
            <person name="Zhang Y."/>
        </authorList>
    </citation>
    <scope>NUCLEOTIDE SEQUENCE [LARGE SCALE GENOMIC DNA]</scope>
    <source>
        <strain evidence="7">AQ026</strain>
        <strain evidence="6">AQ028</strain>
        <tissue evidence="6">Male pupae</tissue>
        <tissue evidence="7">Whole body</tissue>
    </source>
</reference>
<sequence length="76" mass="8358">MKVLLLLCIIALLGTANSESSKCLQPVEPGRCFGNFERYAYTREGGCKKFTYGGCGANDNNFETEEQCRAACLVPR</sequence>
<evidence type="ECO:0000313" key="9">
    <source>
        <dbReference type="Proteomes" id="UP001549921"/>
    </source>
</evidence>
<keyword evidence="4" id="KW-0732">Signal</keyword>
<feature type="domain" description="BPTI/Kunitz inhibitor" evidence="5">
    <location>
        <begin position="23"/>
        <end position="72"/>
    </location>
</feature>
<protein>
    <recommendedName>
        <fullName evidence="5">BPTI/Kunitz inhibitor domain-containing protein</fullName>
    </recommendedName>
</protein>
<name>A0ABD0S7T5_LOXSC</name>
<keyword evidence="1" id="KW-0646">Protease inhibitor</keyword>
<dbReference type="PROSITE" id="PS50279">
    <property type="entry name" value="BPTI_KUNITZ_2"/>
    <property type="match status" value="1"/>
</dbReference>
<keyword evidence="2" id="KW-0722">Serine protease inhibitor</keyword>
<evidence type="ECO:0000256" key="3">
    <source>
        <dbReference type="ARBA" id="ARBA00023157"/>
    </source>
</evidence>
<dbReference type="Gene3D" id="4.10.410.10">
    <property type="entry name" value="Pancreatic trypsin inhibitor Kunitz domain"/>
    <property type="match status" value="1"/>
</dbReference>
<evidence type="ECO:0000313" key="7">
    <source>
        <dbReference type="EMBL" id="KAL0859207.1"/>
    </source>
</evidence>
<dbReference type="InterPro" id="IPR002223">
    <property type="entry name" value="Kunitz_BPTI"/>
</dbReference>
<dbReference type="AlphaFoldDB" id="A0ABD0S7T5"/>
<dbReference type="InterPro" id="IPR036880">
    <property type="entry name" value="Kunitz_BPTI_sf"/>
</dbReference>
<evidence type="ECO:0000256" key="2">
    <source>
        <dbReference type="ARBA" id="ARBA00022900"/>
    </source>
</evidence>
<dbReference type="PANTHER" id="PTHR10083:SF374">
    <property type="entry name" value="BPTI_KUNITZ INHIBITOR DOMAIN-CONTAINING PROTEIN"/>
    <property type="match status" value="1"/>
</dbReference>
<evidence type="ECO:0000259" key="5">
    <source>
        <dbReference type="PROSITE" id="PS50279"/>
    </source>
</evidence>
<dbReference type="Proteomes" id="UP001549921">
    <property type="component" value="Unassembled WGS sequence"/>
</dbReference>
<gene>
    <name evidence="7" type="ORF">ABMA27_011024</name>
    <name evidence="6" type="ORF">ABMA28_011242</name>
</gene>
<dbReference type="InterPro" id="IPR020901">
    <property type="entry name" value="Prtase_inh_Kunz-CS"/>
</dbReference>
<dbReference type="Pfam" id="PF00014">
    <property type="entry name" value="Kunitz_BPTI"/>
    <property type="match status" value="1"/>
</dbReference>
<dbReference type="Proteomes" id="UP001549920">
    <property type="component" value="Unassembled WGS sequence"/>
</dbReference>
<evidence type="ECO:0000313" key="6">
    <source>
        <dbReference type="EMBL" id="KAL0809736.1"/>
    </source>
</evidence>
<proteinExistence type="predicted"/>
<feature type="signal peptide" evidence="4">
    <location>
        <begin position="1"/>
        <end position="18"/>
    </location>
</feature>
<dbReference type="PROSITE" id="PS00280">
    <property type="entry name" value="BPTI_KUNITZ_1"/>
    <property type="match status" value="1"/>
</dbReference>
<evidence type="ECO:0000313" key="8">
    <source>
        <dbReference type="Proteomes" id="UP001549920"/>
    </source>
</evidence>
<dbReference type="SUPFAM" id="SSF57362">
    <property type="entry name" value="BPTI-like"/>
    <property type="match status" value="1"/>
</dbReference>
<comment type="caution">
    <text evidence="6">The sequence shown here is derived from an EMBL/GenBank/DDBJ whole genome shotgun (WGS) entry which is preliminary data.</text>
</comment>
<dbReference type="EMBL" id="JBEDNZ010000028">
    <property type="protein sequence ID" value="KAL0809736.1"/>
    <property type="molecule type" value="Genomic_DNA"/>
</dbReference>
<dbReference type="SMART" id="SM00131">
    <property type="entry name" value="KU"/>
    <property type="match status" value="1"/>
</dbReference>
<evidence type="ECO:0000256" key="4">
    <source>
        <dbReference type="SAM" id="SignalP"/>
    </source>
</evidence>
<feature type="chain" id="PRO_5044722602" description="BPTI/Kunitz inhibitor domain-containing protein" evidence="4">
    <location>
        <begin position="19"/>
        <end position="76"/>
    </location>
</feature>